<sequence>MANCQNNMRYMRRPMTSSPSPSSNMRLMDGCPDTSDFFPSDIPLAMAYVKWQEWQDIYEPCKALERGTLYLELDKPFTGKGGRKR</sequence>
<dbReference type="AlphaFoldDB" id="A0A9D2DA45"/>
<evidence type="ECO:0000313" key="3">
    <source>
        <dbReference type="Proteomes" id="UP000824017"/>
    </source>
</evidence>
<protein>
    <submittedName>
        <fullName evidence="2">Spore coat associated protein CotJA</fullName>
    </submittedName>
</protein>
<evidence type="ECO:0000256" key="1">
    <source>
        <dbReference type="SAM" id="MobiDB-lite"/>
    </source>
</evidence>
<dbReference type="InterPro" id="IPR020256">
    <property type="entry name" value="Spore_coat_CotJA"/>
</dbReference>
<name>A0A9D2DA45_9FIRM</name>
<proteinExistence type="predicted"/>
<feature type="compositionally biased region" description="Low complexity" evidence="1">
    <location>
        <begin position="13"/>
        <end position="28"/>
    </location>
</feature>
<feature type="region of interest" description="Disordered" evidence="1">
    <location>
        <begin position="1"/>
        <end position="29"/>
    </location>
</feature>
<evidence type="ECO:0000313" key="2">
    <source>
        <dbReference type="EMBL" id="HIZ13120.1"/>
    </source>
</evidence>
<gene>
    <name evidence="2" type="ORF">H9817_04275</name>
</gene>
<reference evidence="2" key="1">
    <citation type="journal article" date="2021" name="PeerJ">
        <title>Extensive microbial diversity within the chicken gut microbiome revealed by metagenomics and culture.</title>
        <authorList>
            <person name="Gilroy R."/>
            <person name="Ravi A."/>
            <person name="Getino M."/>
            <person name="Pursley I."/>
            <person name="Horton D.L."/>
            <person name="Alikhan N.F."/>
            <person name="Baker D."/>
            <person name="Gharbi K."/>
            <person name="Hall N."/>
            <person name="Watson M."/>
            <person name="Adriaenssens E.M."/>
            <person name="Foster-Nyarko E."/>
            <person name="Jarju S."/>
            <person name="Secka A."/>
            <person name="Antonio M."/>
            <person name="Oren A."/>
            <person name="Chaudhuri R.R."/>
            <person name="La Ragione R."/>
            <person name="Hildebrand F."/>
            <person name="Pallen M.J."/>
        </authorList>
    </citation>
    <scope>NUCLEOTIDE SEQUENCE</scope>
    <source>
        <strain evidence="2">ChiGjej1B1-13045</strain>
    </source>
</reference>
<reference evidence="2" key="2">
    <citation type="submission" date="2021-04" db="EMBL/GenBank/DDBJ databases">
        <authorList>
            <person name="Gilroy R."/>
        </authorList>
    </citation>
    <scope>NUCLEOTIDE SEQUENCE</scope>
    <source>
        <strain evidence="2">ChiGjej1B1-13045</strain>
    </source>
</reference>
<comment type="caution">
    <text evidence="2">The sequence shown here is derived from an EMBL/GenBank/DDBJ whole genome shotgun (WGS) entry which is preliminary data.</text>
</comment>
<dbReference type="Pfam" id="PF11007">
    <property type="entry name" value="CotJA"/>
    <property type="match status" value="1"/>
</dbReference>
<dbReference type="EMBL" id="DXCD01000112">
    <property type="protein sequence ID" value="HIZ13120.1"/>
    <property type="molecule type" value="Genomic_DNA"/>
</dbReference>
<organism evidence="2 3">
    <name type="scientific">Candidatus Mediterraneibacter stercorigallinarum</name>
    <dbReference type="NCBI Taxonomy" id="2838686"/>
    <lineage>
        <taxon>Bacteria</taxon>
        <taxon>Bacillati</taxon>
        <taxon>Bacillota</taxon>
        <taxon>Clostridia</taxon>
        <taxon>Lachnospirales</taxon>
        <taxon>Lachnospiraceae</taxon>
        <taxon>Mediterraneibacter</taxon>
    </lineage>
</organism>
<accession>A0A9D2DA45</accession>
<dbReference type="Proteomes" id="UP000824017">
    <property type="component" value="Unassembled WGS sequence"/>
</dbReference>